<dbReference type="InterPro" id="IPR036188">
    <property type="entry name" value="FAD/NAD-bd_sf"/>
</dbReference>
<name>A0A4P9XFT7_9FUNG</name>
<protein>
    <recommendedName>
        <fullName evidence="11">FAD-binding domain-containing protein</fullName>
    </recommendedName>
</protein>
<dbReference type="Gene3D" id="3.50.50.60">
    <property type="entry name" value="FAD/NAD(P)-binding domain"/>
    <property type="match status" value="1"/>
</dbReference>
<dbReference type="InterPro" id="IPR002938">
    <property type="entry name" value="FAD-bd"/>
</dbReference>
<dbReference type="GO" id="GO:0019363">
    <property type="term" value="P:pyridine nucleotide biosynthetic process"/>
    <property type="evidence" value="ECO:0007669"/>
    <property type="project" value="UniProtKB-KW"/>
</dbReference>
<dbReference type="GO" id="GO:0005741">
    <property type="term" value="C:mitochondrial outer membrane"/>
    <property type="evidence" value="ECO:0007669"/>
    <property type="project" value="TreeGrafter"/>
</dbReference>
<keyword evidence="3" id="KW-0662">Pyridine nucleotide biosynthesis</keyword>
<keyword evidence="10" id="KW-0812">Transmembrane</keyword>
<dbReference type="EMBL" id="KZ993724">
    <property type="protein sequence ID" value="RKP04447.1"/>
    <property type="molecule type" value="Genomic_DNA"/>
</dbReference>
<proteinExistence type="predicted"/>
<evidence type="ECO:0000256" key="2">
    <source>
        <dbReference type="ARBA" id="ARBA00022630"/>
    </source>
</evidence>
<keyword evidence="10" id="KW-0472">Membrane</keyword>
<feature type="domain" description="FAD-binding" evidence="11">
    <location>
        <begin position="13"/>
        <end position="309"/>
    </location>
</feature>
<evidence type="ECO:0000256" key="5">
    <source>
        <dbReference type="ARBA" id="ARBA00022857"/>
    </source>
</evidence>
<evidence type="ECO:0000256" key="1">
    <source>
        <dbReference type="ARBA" id="ARBA00001974"/>
    </source>
</evidence>
<dbReference type="GO" id="GO:0004502">
    <property type="term" value="F:kynurenine 3-monooxygenase activity"/>
    <property type="evidence" value="ECO:0007669"/>
    <property type="project" value="UniProtKB-EC"/>
</dbReference>
<dbReference type="Proteomes" id="UP000271241">
    <property type="component" value="Unassembled WGS sequence"/>
</dbReference>
<evidence type="ECO:0000256" key="8">
    <source>
        <dbReference type="ARBA" id="ARBA00023128"/>
    </source>
</evidence>
<comment type="catalytic activity">
    <reaction evidence="9">
        <text>L-kynurenine + NADPH + O2 + H(+) = 3-hydroxy-L-kynurenine + NADP(+) + H2O</text>
        <dbReference type="Rhea" id="RHEA:20545"/>
        <dbReference type="ChEBI" id="CHEBI:15377"/>
        <dbReference type="ChEBI" id="CHEBI:15378"/>
        <dbReference type="ChEBI" id="CHEBI:15379"/>
        <dbReference type="ChEBI" id="CHEBI:57783"/>
        <dbReference type="ChEBI" id="CHEBI:57959"/>
        <dbReference type="ChEBI" id="CHEBI:58125"/>
        <dbReference type="ChEBI" id="CHEBI:58349"/>
        <dbReference type="EC" id="1.14.13.9"/>
    </reaction>
</comment>
<keyword evidence="4" id="KW-0274">FAD</keyword>
<dbReference type="PANTHER" id="PTHR46028:SF2">
    <property type="entry name" value="KYNURENINE 3-MONOOXYGENASE"/>
    <property type="match status" value="1"/>
</dbReference>
<keyword evidence="10" id="KW-1133">Transmembrane helix</keyword>
<keyword evidence="8" id="KW-0496">Mitochondrion</keyword>
<keyword evidence="2" id="KW-0285">Flavoprotein</keyword>
<evidence type="ECO:0000256" key="6">
    <source>
        <dbReference type="ARBA" id="ARBA00023002"/>
    </source>
</evidence>
<dbReference type="GO" id="GO:0071949">
    <property type="term" value="F:FAD binding"/>
    <property type="evidence" value="ECO:0007669"/>
    <property type="project" value="InterPro"/>
</dbReference>
<evidence type="ECO:0000313" key="13">
    <source>
        <dbReference type="Proteomes" id="UP000271241"/>
    </source>
</evidence>
<gene>
    <name evidence="12" type="ORF">THASP1DRAFT_35502</name>
</gene>
<feature type="transmembrane region" description="Helical" evidence="10">
    <location>
        <begin position="340"/>
        <end position="360"/>
    </location>
</feature>
<dbReference type="Pfam" id="PF01494">
    <property type="entry name" value="FAD_binding_3"/>
    <property type="match status" value="1"/>
</dbReference>
<dbReference type="AlphaFoldDB" id="A0A4P9XFT7"/>
<evidence type="ECO:0000313" key="12">
    <source>
        <dbReference type="EMBL" id="RKP04447.1"/>
    </source>
</evidence>
<evidence type="ECO:0000256" key="9">
    <source>
        <dbReference type="ARBA" id="ARBA00047818"/>
    </source>
</evidence>
<dbReference type="SUPFAM" id="SSF51905">
    <property type="entry name" value="FAD/NAD(P)-binding domain"/>
    <property type="match status" value="1"/>
</dbReference>
<keyword evidence="13" id="KW-1185">Reference proteome</keyword>
<evidence type="ECO:0000256" key="7">
    <source>
        <dbReference type="ARBA" id="ARBA00023033"/>
    </source>
</evidence>
<evidence type="ECO:0000259" key="11">
    <source>
        <dbReference type="Pfam" id="PF01494"/>
    </source>
</evidence>
<dbReference type="PRINTS" id="PR00420">
    <property type="entry name" value="RNGMNOXGNASE"/>
</dbReference>
<dbReference type="PANTHER" id="PTHR46028">
    <property type="entry name" value="KYNURENINE 3-MONOOXYGENASE"/>
    <property type="match status" value="1"/>
</dbReference>
<feature type="transmembrane region" description="Helical" evidence="10">
    <location>
        <begin position="372"/>
        <end position="390"/>
    </location>
</feature>
<keyword evidence="6" id="KW-0560">Oxidoreductase</keyword>
<evidence type="ECO:0000256" key="3">
    <source>
        <dbReference type="ARBA" id="ARBA00022642"/>
    </source>
</evidence>
<evidence type="ECO:0000256" key="4">
    <source>
        <dbReference type="ARBA" id="ARBA00022827"/>
    </source>
</evidence>
<comment type="cofactor">
    <cofactor evidence="1">
        <name>FAD</name>
        <dbReference type="ChEBI" id="CHEBI:57692"/>
    </cofactor>
</comment>
<evidence type="ECO:0000256" key="10">
    <source>
        <dbReference type="SAM" id="Phobius"/>
    </source>
</evidence>
<dbReference type="STRING" id="78915.A0A4P9XFT7"/>
<dbReference type="GO" id="GO:0070189">
    <property type="term" value="P:kynurenine metabolic process"/>
    <property type="evidence" value="ECO:0007669"/>
    <property type="project" value="TreeGrafter"/>
</dbReference>
<keyword evidence="5" id="KW-0521">NADP</keyword>
<sequence>MRGILALRGAGMGLDEAALQEAIPMRGRMIHGLDGSQSSQAYGVNGEYINSVDRGRLNMLLLDAAEQLPNVCIQFDHKMVHCQMETGTLVLETGSSSERRSFSETFDFIVGADGAFSAVRRELMRRTRMNYQQTYIEHCYRELTIHPILDEQGDQQFAMDPNHLHIWPKMSYMMIALPNLDKSFTCTLFMPEEKFEAIRDRSDLVTFFRSEFPDALRLMGEEGLCREYFANPLGSLMSVKCTPYHYRDRGVILGDAAHSMVPFYGQGMNAGLEDVGILRDMLQRYPNSLADALNAYTAHRHPDAEAICDLAMQNYVEMRAHVRSPIYLARKYVEGMLHRVFPQLVVPLYTMVSFTTIRYSEATRRSQRQGRILAICTAIILLSILGIVSLRA</sequence>
<accession>A0A4P9XFT7</accession>
<dbReference type="FunFam" id="3.50.50.60:FF:000129">
    <property type="entry name" value="Kynurenine 3-monooxygenase"/>
    <property type="match status" value="1"/>
</dbReference>
<reference evidence="13" key="1">
    <citation type="journal article" date="2018" name="Nat. Microbiol.">
        <title>Leveraging single-cell genomics to expand the fungal tree of life.</title>
        <authorList>
            <person name="Ahrendt S.R."/>
            <person name="Quandt C.A."/>
            <person name="Ciobanu D."/>
            <person name="Clum A."/>
            <person name="Salamov A."/>
            <person name="Andreopoulos B."/>
            <person name="Cheng J.F."/>
            <person name="Woyke T."/>
            <person name="Pelin A."/>
            <person name="Henrissat B."/>
            <person name="Reynolds N.K."/>
            <person name="Benny G.L."/>
            <person name="Smith M.E."/>
            <person name="James T.Y."/>
            <person name="Grigoriev I.V."/>
        </authorList>
    </citation>
    <scope>NUCLEOTIDE SEQUENCE [LARGE SCALE GENOMIC DNA]</scope>
    <source>
        <strain evidence="13">RSA 1356</strain>
    </source>
</reference>
<organism evidence="12 13">
    <name type="scientific">Thamnocephalis sphaerospora</name>
    <dbReference type="NCBI Taxonomy" id="78915"/>
    <lineage>
        <taxon>Eukaryota</taxon>
        <taxon>Fungi</taxon>
        <taxon>Fungi incertae sedis</taxon>
        <taxon>Zoopagomycota</taxon>
        <taxon>Zoopagomycotina</taxon>
        <taxon>Zoopagomycetes</taxon>
        <taxon>Zoopagales</taxon>
        <taxon>Sigmoideomycetaceae</taxon>
        <taxon>Thamnocephalis</taxon>
    </lineage>
</organism>
<keyword evidence="7" id="KW-0503">Monooxygenase</keyword>
<dbReference type="OrthoDB" id="10053569at2759"/>